<feature type="compositionally biased region" description="Low complexity" evidence="7">
    <location>
        <begin position="203"/>
        <end position="214"/>
    </location>
</feature>
<feature type="domain" description="OCA" evidence="8">
    <location>
        <begin position="79"/>
        <end position="101"/>
    </location>
</feature>
<reference evidence="10" key="1">
    <citation type="submission" date="2011-12" db="EMBL/GenBank/DDBJ databases">
        <title>The Draft Genome of Lepisosteus oculatus.</title>
        <authorList>
            <consortium name="The Broad Institute Genome Assembly &amp; Analysis Group"/>
            <consortium name="Computational R&amp;D Group"/>
            <consortium name="and Sequencing Platform"/>
            <person name="Di Palma F."/>
            <person name="Alfoldi J."/>
            <person name="Johnson J."/>
            <person name="Berlin A."/>
            <person name="Gnerre S."/>
            <person name="Jaffe D."/>
            <person name="MacCallum I."/>
            <person name="Young S."/>
            <person name="Walker B.J."/>
            <person name="Lander E.S."/>
            <person name="Lindblad-Toh K."/>
        </authorList>
    </citation>
    <scope>NUCLEOTIDE SEQUENCE [LARGE SCALE GENOMIC DNA]</scope>
</reference>
<dbReference type="EMBL" id="AHAT01024170">
    <property type="status" value="NOT_ANNOTATED_CDS"/>
    <property type="molecule type" value="Genomic_DNA"/>
</dbReference>
<evidence type="ECO:0000313" key="10">
    <source>
        <dbReference type="Proteomes" id="UP000018468"/>
    </source>
</evidence>
<evidence type="ECO:0000256" key="6">
    <source>
        <dbReference type="PROSITE-ProRule" id="PRU00023"/>
    </source>
</evidence>
<feature type="region of interest" description="Disordered" evidence="7">
    <location>
        <begin position="202"/>
        <end position="315"/>
    </location>
</feature>
<sequence>MIINFNNHTDFVLEQGRRATSRTDSFTNKSPLPGLKTCPGSPGSGDTDTQKSEGKRKFTSPESNAKSSTDSILLNSQSEKKYLGVRVRMPVRDMLRKIRIAKGLEPIEIQGTPGKASSKAMPGEKRRAHPLGDRKHRQSKQSPKSLEDLAMLVEVLEEDLKASRPYRNPRESQGGISQPYISASSFLAAQQAEPWTQEFPQRSPVVEHSSGSSSPPAPAYHLATDFSPASSPDGCDLFSPLSHERTPEPSPGYPGGFYADGPEDAASSSHPKAACSQISSDYQVPSPPDPAYHSPPLHFGERYSENPPDHLPGLSPPVSYELQQDWNSLSFFHFQLKREESVLRGVPDQELLGVDNSGSILLHDVVGQGKRAPVYAIAKRLAALNRLDTKDAEGKTALHLAAQKNQHLMVADLISLGASVNERDKFGKTPLHLCAENGYVRVLEVLKNSISDGINVEVEATDNNGLTPLHCTVLALNATVKELQHCKTPSEVKFQTLRKEQLYETLEYLLQMGGNPYAPTKTSKPL</sequence>
<reference evidence="9" key="2">
    <citation type="submission" date="2025-08" db="UniProtKB">
        <authorList>
            <consortium name="Ensembl"/>
        </authorList>
    </citation>
    <scope>IDENTIFICATION</scope>
</reference>
<dbReference type="InterPro" id="IPR002110">
    <property type="entry name" value="Ankyrin_rpt"/>
</dbReference>
<feature type="compositionally biased region" description="Basic and acidic residues" evidence="7">
    <location>
        <begin position="299"/>
        <end position="308"/>
    </location>
</feature>
<dbReference type="GO" id="GO:0005634">
    <property type="term" value="C:nucleus"/>
    <property type="evidence" value="ECO:0000318"/>
    <property type="project" value="GO_Central"/>
</dbReference>
<feature type="region of interest" description="Disordered" evidence="7">
    <location>
        <begin position="109"/>
        <end position="144"/>
    </location>
</feature>
<dbReference type="InParanoid" id="W5M6Z6"/>
<dbReference type="Proteomes" id="UP000018468">
    <property type="component" value="Linkage group LG26"/>
</dbReference>
<dbReference type="Bgee" id="ENSLOCG00000003506">
    <property type="expression patterns" value="Expressed in zone of skin and 6 other cell types or tissues"/>
</dbReference>
<feature type="compositionally biased region" description="Basic and acidic residues" evidence="7">
    <location>
        <begin position="122"/>
        <end position="133"/>
    </location>
</feature>
<dbReference type="GO" id="GO:0010468">
    <property type="term" value="P:regulation of gene expression"/>
    <property type="evidence" value="ECO:0000318"/>
    <property type="project" value="GO_Central"/>
</dbReference>
<dbReference type="PANTHER" id="PTHR24124:SF8">
    <property type="entry name" value="OCA DOMAIN-CONTAINING PROTEIN"/>
    <property type="match status" value="1"/>
</dbReference>
<proteinExistence type="predicted"/>
<dbReference type="PROSITE" id="PS52003">
    <property type="entry name" value="OCA"/>
    <property type="match status" value="1"/>
</dbReference>
<evidence type="ECO:0000256" key="1">
    <source>
        <dbReference type="ARBA" id="ARBA00022737"/>
    </source>
</evidence>
<keyword evidence="4" id="KW-0010">Activator</keyword>
<evidence type="ECO:0000259" key="8">
    <source>
        <dbReference type="PROSITE" id="PS52003"/>
    </source>
</evidence>
<feature type="compositionally biased region" description="Polar residues" evidence="7">
    <location>
        <begin position="266"/>
        <end position="283"/>
    </location>
</feature>
<name>W5M6Z6_LEPOC</name>
<feature type="compositionally biased region" description="Polar residues" evidence="7">
    <location>
        <begin position="60"/>
        <end position="73"/>
    </location>
</feature>
<dbReference type="Pfam" id="PF13637">
    <property type="entry name" value="Ank_4"/>
    <property type="match status" value="1"/>
</dbReference>
<keyword evidence="2" id="KW-0805">Transcription regulation</keyword>
<evidence type="ECO:0000256" key="3">
    <source>
        <dbReference type="ARBA" id="ARBA00023043"/>
    </source>
</evidence>
<dbReference type="GO" id="GO:0003677">
    <property type="term" value="F:DNA binding"/>
    <property type="evidence" value="ECO:0007669"/>
    <property type="project" value="InterPro"/>
</dbReference>
<dbReference type="PROSITE" id="PS50088">
    <property type="entry name" value="ANK_REPEAT"/>
    <property type="match status" value="2"/>
</dbReference>
<keyword evidence="5" id="KW-0804">Transcription</keyword>
<dbReference type="GeneTree" id="ENSGT00940000153695"/>
<evidence type="ECO:0000256" key="2">
    <source>
        <dbReference type="ARBA" id="ARBA00023015"/>
    </source>
</evidence>
<evidence type="ECO:0000313" key="9">
    <source>
        <dbReference type="Ensembl" id="ENSLOCP00000004154.1"/>
    </source>
</evidence>
<dbReference type="HOGENOM" id="CLU_623975_0_0_1"/>
<keyword evidence="10" id="KW-1185">Reference proteome</keyword>
<dbReference type="Ensembl" id="ENSLOCT00000004162.1">
    <property type="protein sequence ID" value="ENSLOCP00000004154.1"/>
    <property type="gene ID" value="ENSLOCG00000003506.1"/>
</dbReference>
<reference evidence="9" key="3">
    <citation type="submission" date="2025-09" db="UniProtKB">
        <authorList>
            <consortium name="Ensembl"/>
        </authorList>
    </citation>
    <scope>IDENTIFICATION</scope>
</reference>
<feature type="region of interest" description="Disordered" evidence="7">
    <location>
        <begin position="15"/>
        <end position="73"/>
    </location>
</feature>
<dbReference type="FunFam" id="1.25.40.20:FF:000762">
    <property type="entry name" value="Zgc:113279"/>
    <property type="match status" value="1"/>
</dbReference>
<dbReference type="GO" id="GO:0070974">
    <property type="term" value="F:POU domain binding"/>
    <property type="evidence" value="ECO:0007669"/>
    <property type="project" value="InterPro"/>
</dbReference>
<dbReference type="STRING" id="7918.ENSLOCP00000004154"/>
<accession>W5M6Z6</accession>
<keyword evidence="3 6" id="KW-0040">ANK repeat</keyword>
<dbReference type="PROSITE" id="PS50297">
    <property type="entry name" value="ANK_REP_REGION"/>
    <property type="match status" value="1"/>
</dbReference>
<dbReference type="OMA" id="PQKRYMG"/>
<evidence type="ECO:0000256" key="4">
    <source>
        <dbReference type="ARBA" id="ARBA00023159"/>
    </source>
</evidence>
<dbReference type="AlphaFoldDB" id="W5M6Z6"/>
<evidence type="ECO:0000256" key="7">
    <source>
        <dbReference type="SAM" id="MobiDB-lite"/>
    </source>
</evidence>
<feature type="repeat" description="ANK" evidence="6">
    <location>
        <begin position="393"/>
        <end position="425"/>
    </location>
</feature>
<feature type="repeat" description="ANK" evidence="6">
    <location>
        <begin position="426"/>
        <end position="461"/>
    </location>
</feature>
<dbReference type="InterPro" id="IPR047571">
    <property type="entry name" value="OCA"/>
</dbReference>
<dbReference type="eggNOG" id="KOG0504">
    <property type="taxonomic scope" value="Eukaryota"/>
</dbReference>
<organism evidence="9 10">
    <name type="scientific">Lepisosteus oculatus</name>
    <name type="common">Spotted gar</name>
    <dbReference type="NCBI Taxonomy" id="7918"/>
    <lineage>
        <taxon>Eukaryota</taxon>
        <taxon>Metazoa</taxon>
        <taxon>Chordata</taxon>
        <taxon>Craniata</taxon>
        <taxon>Vertebrata</taxon>
        <taxon>Euteleostomi</taxon>
        <taxon>Actinopterygii</taxon>
        <taxon>Neopterygii</taxon>
        <taxon>Holostei</taxon>
        <taxon>Semionotiformes</taxon>
        <taxon>Lepisosteidae</taxon>
        <taxon>Lepisosteus</taxon>
    </lineage>
</organism>
<dbReference type="SUPFAM" id="SSF48403">
    <property type="entry name" value="Ankyrin repeat"/>
    <property type="match status" value="1"/>
</dbReference>
<protein>
    <submittedName>
        <fullName evidence="9">Zgc:113279</fullName>
    </submittedName>
</protein>
<keyword evidence="1" id="KW-0677">Repeat</keyword>
<dbReference type="PANTHER" id="PTHR24124">
    <property type="entry name" value="ANKYRIN REPEAT FAMILY A"/>
    <property type="match status" value="1"/>
</dbReference>
<dbReference type="SMART" id="SM00248">
    <property type="entry name" value="ANK"/>
    <property type="match status" value="3"/>
</dbReference>
<dbReference type="Gene3D" id="1.25.40.20">
    <property type="entry name" value="Ankyrin repeat-containing domain"/>
    <property type="match status" value="1"/>
</dbReference>
<dbReference type="InterPro" id="IPR036770">
    <property type="entry name" value="Ankyrin_rpt-contain_sf"/>
</dbReference>
<evidence type="ECO:0000256" key="5">
    <source>
        <dbReference type="ARBA" id="ARBA00023163"/>
    </source>
</evidence>